<evidence type="ECO:0000256" key="1">
    <source>
        <dbReference type="ARBA" id="ARBA00004651"/>
    </source>
</evidence>
<evidence type="ECO:0000256" key="4">
    <source>
        <dbReference type="ARBA" id="ARBA00022989"/>
    </source>
</evidence>
<dbReference type="GO" id="GO:0005886">
    <property type="term" value="C:plasma membrane"/>
    <property type="evidence" value="ECO:0007669"/>
    <property type="project" value="UniProtKB-SubCell"/>
</dbReference>
<keyword evidence="4 6" id="KW-1133">Transmembrane helix</keyword>
<reference evidence="7" key="1">
    <citation type="submission" date="2020-05" db="EMBL/GenBank/DDBJ databases">
        <authorList>
            <person name="Chiriac C."/>
            <person name="Salcher M."/>
            <person name="Ghai R."/>
            <person name="Kavagutti S V."/>
        </authorList>
    </citation>
    <scope>NUCLEOTIDE SEQUENCE</scope>
</reference>
<evidence type="ECO:0000256" key="5">
    <source>
        <dbReference type="ARBA" id="ARBA00023136"/>
    </source>
</evidence>
<evidence type="ECO:0000313" key="7">
    <source>
        <dbReference type="EMBL" id="CAB5006673.1"/>
    </source>
</evidence>
<accession>A0A6J7PTW7</accession>
<evidence type="ECO:0000256" key="3">
    <source>
        <dbReference type="ARBA" id="ARBA00022692"/>
    </source>
</evidence>
<feature type="transmembrane region" description="Helical" evidence="6">
    <location>
        <begin position="189"/>
        <end position="206"/>
    </location>
</feature>
<gene>
    <name evidence="7" type="ORF">UFOPK4057_00656</name>
</gene>
<dbReference type="GO" id="GO:0015171">
    <property type="term" value="F:amino acid transmembrane transporter activity"/>
    <property type="evidence" value="ECO:0007669"/>
    <property type="project" value="TreeGrafter"/>
</dbReference>
<keyword evidence="3 6" id="KW-0812">Transmembrane</keyword>
<dbReference type="InterPro" id="IPR001123">
    <property type="entry name" value="LeuE-type"/>
</dbReference>
<dbReference type="PANTHER" id="PTHR30086:SF20">
    <property type="entry name" value="ARGININE EXPORTER PROTEIN ARGO-RELATED"/>
    <property type="match status" value="1"/>
</dbReference>
<dbReference type="PIRSF" id="PIRSF006324">
    <property type="entry name" value="LeuE"/>
    <property type="match status" value="1"/>
</dbReference>
<proteinExistence type="predicted"/>
<evidence type="ECO:0000256" key="6">
    <source>
        <dbReference type="SAM" id="Phobius"/>
    </source>
</evidence>
<dbReference type="EMBL" id="CAFBPC010000130">
    <property type="protein sequence ID" value="CAB5006673.1"/>
    <property type="molecule type" value="Genomic_DNA"/>
</dbReference>
<dbReference type="AlphaFoldDB" id="A0A6J7PTW7"/>
<organism evidence="7">
    <name type="scientific">freshwater metagenome</name>
    <dbReference type="NCBI Taxonomy" id="449393"/>
    <lineage>
        <taxon>unclassified sequences</taxon>
        <taxon>metagenomes</taxon>
        <taxon>ecological metagenomes</taxon>
    </lineage>
</organism>
<feature type="transmembrane region" description="Helical" evidence="6">
    <location>
        <begin position="6"/>
        <end position="29"/>
    </location>
</feature>
<keyword evidence="2" id="KW-1003">Cell membrane</keyword>
<comment type="subcellular location">
    <subcellularLocation>
        <location evidence="1">Cell membrane</location>
        <topology evidence="1">Multi-pass membrane protein</topology>
    </subcellularLocation>
</comment>
<protein>
    <submittedName>
        <fullName evidence="7">Unannotated protein</fullName>
    </submittedName>
</protein>
<dbReference type="Pfam" id="PF01810">
    <property type="entry name" value="LysE"/>
    <property type="match status" value="1"/>
</dbReference>
<dbReference type="PANTHER" id="PTHR30086">
    <property type="entry name" value="ARGININE EXPORTER PROTEIN ARGO"/>
    <property type="match status" value="1"/>
</dbReference>
<name>A0A6J7PTW7_9ZZZZ</name>
<evidence type="ECO:0000256" key="2">
    <source>
        <dbReference type="ARBA" id="ARBA00022475"/>
    </source>
</evidence>
<sequence length="209" mass="22085">MPELSTIFAFCVATVALLLIPGPAVLYILNRSIADGRRVGLAAVAGLEVGDAIQVIFASVGLSAVLAASATLFNIVKWAGVVYLVYTGVRTLLRVPTAIDSDQAAVTTQQAFRQGIIVNALNPKTALFFLSIFPQFVDTNATHANLQSLFLGVIFVVLATIFNGSYSLMASGLRHLLLRGKTLPFIQRYVSGTLFVGLGALAATAGRTK</sequence>
<feature type="transmembrane region" description="Helical" evidence="6">
    <location>
        <begin position="149"/>
        <end position="169"/>
    </location>
</feature>
<keyword evidence="5 6" id="KW-0472">Membrane</keyword>